<dbReference type="EMBL" id="CH473951">
    <property type="protein sequence ID" value="EDM02507.1"/>
    <property type="molecule type" value="Genomic_DNA"/>
</dbReference>
<organism evidence="1 2">
    <name type="scientific">Rattus norvegicus</name>
    <name type="common">Rat</name>
    <dbReference type="NCBI Taxonomy" id="10116"/>
    <lineage>
        <taxon>Eukaryota</taxon>
        <taxon>Metazoa</taxon>
        <taxon>Chordata</taxon>
        <taxon>Craniata</taxon>
        <taxon>Vertebrata</taxon>
        <taxon>Euteleostomi</taxon>
        <taxon>Mammalia</taxon>
        <taxon>Eutheria</taxon>
        <taxon>Euarchontoglires</taxon>
        <taxon>Glires</taxon>
        <taxon>Rodentia</taxon>
        <taxon>Myomorpha</taxon>
        <taxon>Muroidea</taxon>
        <taxon>Muridae</taxon>
        <taxon>Murinae</taxon>
        <taxon>Rattus</taxon>
    </lineage>
</organism>
<protein>
    <submittedName>
        <fullName evidence="1">RCG37008</fullName>
    </submittedName>
</protein>
<dbReference type="AlphaFoldDB" id="A6HUE4"/>
<proteinExistence type="predicted"/>
<name>A6HUE4_RAT</name>
<sequence>MMSSVIAHTRQGYRIPLQTVVSHQVADGN</sequence>
<gene>
    <name evidence="1" type="ORF">rCG_37008</name>
</gene>
<evidence type="ECO:0000313" key="2">
    <source>
        <dbReference type="Proteomes" id="UP000234681"/>
    </source>
</evidence>
<reference evidence="1 2" key="1">
    <citation type="submission" date="2005-07" db="EMBL/GenBank/DDBJ databases">
        <authorList>
            <person name="Mural R.J."/>
            <person name="Li P.W."/>
            <person name="Adams M.D."/>
            <person name="Amanatides P.G."/>
            <person name="Baden-Tillson H."/>
            <person name="Barnstead M."/>
            <person name="Chin S.H."/>
            <person name="Dew I."/>
            <person name="Evans C.A."/>
            <person name="Ferriera S."/>
            <person name="Flanigan M."/>
            <person name="Fosler C."/>
            <person name="Glodek A."/>
            <person name="Gu Z."/>
            <person name="Holt R.A."/>
            <person name="Jennings D."/>
            <person name="Kraft C.L."/>
            <person name="Lu F."/>
            <person name="Nguyen T."/>
            <person name="Nusskern D.R."/>
            <person name="Pfannkoch C.M."/>
            <person name="Sitter C."/>
            <person name="Sutton G.G."/>
            <person name="Venter J.C."/>
            <person name="Wang Z."/>
            <person name="Woodage T."/>
            <person name="Zheng X.H."/>
            <person name="Zhong F."/>
        </authorList>
    </citation>
    <scope>NUCLEOTIDE SEQUENCE [LARGE SCALE GENOMIC DNA]</scope>
    <source>
        <strain>BN</strain>
        <strain evidence="2">Sprague-Dawley</strain>
    </source>
</reference>
<evidence type="ECO:0000313" key="1">
    <source>
        <dbReference type="EMBL" id="EDM02507.1"/>
    </source>
</evidence>
<accession>A6HUE4</accession>
<dbReference type="Proteomes" id="UP000234681">
    <property type="component" value="Chromosome 15"/>
</dbReference>